<dbReference type="AlphaFoldDB" id="A0A1F5JJP3"/>
<evidence type="ECO:0000313" key="2">
    <source>
        <dbReference type="EMBL" id="OGE28778.1"/>
    </source>
</evidence>
<dbReference type="SUPFAM" id="SSF49319">
    <property type="entry name" value="Actinoxanthin-like"/>
    <property type="match status" value="1"/>
</dbReference>
<evidence type="ECO:0000256" key="1">
    <source>
        <dbReference type="SAM" id="Phobius"/>
    </source>
</evidence>
<dbReference type="Proteomes" id="UP000177555">
    <property type="component" value="Unassembled WGS sequence"/>
</dbReference>
<dbReference type="InterPro" id="IPR027273">
    <property type="entry name" value="Neocarzinostatin-like"/>
</dbReference>
<feature type="transmembrane region" description="Helical" evidence="1">
    <location>
        <begin position="12"/>
        <end position="33"/>
    </location>
</feature>
<sequence>MKKVSALLNQAGVINPLLILLAIAGVVIFILIAQTAPFQGKEQTLYPKPPAEAAGKGKGKPSVTKGNLSVSPDTLYAGGTQYTITGSGFFPNQMVAFSVADPGCCIAFNLWADASGNVSFNRSTGDVGTYKINASQLDRNKYILMATISFSVIAP</sequence>
<name>A0A1F5JJP3_9BACT</name>
<keyword evidence="1" id="KW-0812">Transmembrane</keyword>
<protein>
    <submittedName>
        <fullName evidence="2">Uncharacterized protein</fullName>
    </submittedName>
</protein>
<accession>A0A1F5JJP3</accession>
<evidence type="ECO:0000313" key="3">
    <source>
        <dbReference type="Proteomes" id="UP000177555"/>
    </source>
</evidence>
<keyword evidence="1" id="KW-1133">Transmembrane helix</keyword>
<keyword evidence="1" id="KW-0472">Membrane</keyword>
<proteinExistence type="predicted"/>
<comment type="caution">
    <text evidence="2">The sequence shown here is derived from an EMBL/GenBank/DDBJ whole genome shotgun (WGS) entry which is preliminary data.</text>
</comment>
<dbReference type="EMBL" id="MFCP01000015">
    <property type="protein sequence ID" value="OGE28778.1"/>
    <property type="molecule type" value="Genomic_DNA"/>
</dbReference>
<organism evidence="2 3">
    <name type="scientific">Candidatus Daviesbacteria bacterium RIFCSPHIGHO2_01_FULL_40_11</name>
    <dbReference type="NCBI Taxonomy" id="1797762"/>
    <lineage>
        <taxon>Bacteria</taxon>
        <taxon>Candidatus Daviesiibacteriota</taxon>
    </lineage>
</organism>
<reference evidence="2 3" key="1">
    <citation type="journal article" date="2016" name="Nat. Commun.">
        <title>Thousands of microbial genomes shed light on interconnected biogeochemical processes in an aquifer system.</title>
        <authorList>
            <person name="Anantharaman K."/>
            <person name="Brown C.T."/>
            <person name="Hug L.A."/>
            <person name="Sharon I."/>
            <person name="Castelle C.J."/>
            <person name="Probst A.J."/>
            <person name="Thomas B.C."/>
            <person name="Singh A."/>
            <person name="Wilkins M.J."/>
            <person name="Karaoz U."/>
            <person name="Brodie E.L."/>
            <person name="Williams K.H."/>
            <person name="Hubbard S.S."/>
            <person name="Banfield J.F."/>
        </authorList>
    </citation>
    <scope>NUCLEOTIDE SEQUENCE [LARGE SCALE GENOMIC DNA]</scope>
</reference>
<gene>
    <name evidence="2" type="ORF">A2867_04105</name>
</gene>